<evidence type="ECO:0000313" key="3">
    <source>
        <dbReference type="EMBL" id="CAH3150903.1"/>
    </source>
</evidence>
<dbReference type="Gene3D" id="3.30.470.20">
    <property type="entry name" value="ATP-grasp fold, B domain"/>
    <property type="match status" value="1"/>
</dbReference>
<dbReference type="InterPro" id="IPR003806">
    <property type="entry name" value="ATP-grasp_PylC-type"/>
</dbReference>
<keyword evidence="1" id="KW-0547">Nucleotide-binding</keyword>
<sequence>MTNNNVVTLSWLLSQDLPQAYIFTERPSTFNHKATFINDKKYVIHDYSPDITSDSRHLKAMRACPVAGSKFPILVTRDINPLIREHWSKWLPFFPTPDIRIFNQEDTGDKPLIVNFPFQSFPAKKHAVHPDIHYKLSSKARIPEMGAPCPRYMSRDNYTLPCMIKATQGKAKRGTFLVRTESEAKKAFDELSRHFCDAELVVTEVIENISKCLIVQLYLFQDGQVHWLGVKCKSNMPFAKRPSGFVPKPDVNWNEQTELKEQLRDVVSPVTQYLHRNGYFGFTGVEMLVNDQGCFVIDVNLKISSSTNLLLIAPHMAALGYPISYVTNVLSTNIKLLLEAIDRLNRQAKGRVILLADGERSVEFHHKACVVVFARNCEDAFYLQGELTRATVNDFPLAASINGNP</sequence>
<evidence type="ECO:0000259" key="2">
    <source>
        <dbReference type="PROSITE" id="PS50975"/>
    </source>
</evidence>
<dbReference type="InterPro" id="IPR053269">
    <property type="entry name" value="Asp-Met_ligase"/>
</dbReference>
<feature type="domain" description="ATP-grasp" evidence="2">
    <location>
        <begin position="134"/>
        <end position="332"/>
    </location>
</feature>
<name>A0ABN8PUT1_9CNID</name>
<dbReference type="EMBL" id="CALNXK010000090">
    <property type="protein sequence ID" value="CAH3150903.1"/>
    <property type="molecule type" value="Genomic_DNA"/>
</dbReference>
<reference evidence="3 4" key="1">
    <citation type="submission" date="2022-05" db="EMBL/GenBank/DDBJ databases">
        <authorList>
            <consortium name="Genoscope - CEA"/>
            <person name="William W."/>
        </authorList>
    </citation>
    <scope>NUCLEOTIDE SEQUENCE [LARGE SCALE GENOMIC DNA]</scope>
</reference>
<evidence type="ECO:0000256" key="1">
    <source>
        <dbReference type="PROSITE-ProRule" id="PRU00409"/>
    </source>
</evidence>
<organism evidence="3 4">
    <name type="scientific">Porites lobata</name>
    <dbReference type="NCBI Taxonomy" id="104759"/>
    <lineage>
        <taxon>Eukaryota</taxon>
        <taxon>Metazoa</taxon>
        <taxon>Cnidaria</taxon>
        <taxon>Anthozoa</taxon>
        <taxon>Hexacorallia</taxon>
        <taxon>Scleractinia</taxon>
        <taxon>Fungiina</taxon>
        <taxon>Poritidae</taxon>
        <taxon>Porites</taxon>
    </lineage>
</organism>
<gene>
    <name evidence="3" type="ORF">PLOB_00048326</name>
</gene>
<accession>A0ABN8PUT1</accession>
<comment type="caution">
    <text evidence="3">The sequence shown here is derived from an EMBL/GenBank/DDBJ whole genome shotgun (WGS) entry which is preliminary data.</text>
</comment>
<dbReference type="PANTHER" id="PTHR37018">
    <property type="entry name" value="CULTURE SPECIFIC PROTEIN, PUTATIVE (AFU_ORTHOLOGUE AFUA_2G00130)-RELATED"/>
    <property type="match status" value="1"/>
</dbReference>
<dbReference type="PANTHER" id="PTHR37018:SF1">
    <property type="entry name" value="CULTURE SPECIFIC PROTEIN, PUTATIVE (AFU_ORTHOLOGUE AFUA_2G00130)-RELATED"/>
    <property type="match status" value="1"/>
</dbReference>
<dbReference type="PROSITE" id="PS50975">
    <property type="entry name" value="ATP_GRASP"/>
    <property type="match status" value="1"/>
</dbReference>
<keyword evidence="4" id="KW-1185">Reference proteome</keyword>
<keyword evidence="1" id="KW-0067">ATP-binding</keyword>
<dbReference type="SUPFAM" id="SSF56059">
    <property type="entry name" value="Glutathione synthetase ATP-binding domain-like"/>
    <property type="match status" value="1"/>
</dbReference>
<dbReference type="InterPro" id="IPR011761">
    <property type="entry name" value="ATP-grasp"/>
</dbReference>
<evidence type="ECO:0000313" key="4">
    <source>
        <dbReference type="Proteomes" id="UP001159405"/>
    </source>
</evidence>
<dbReference type="Pfam" id="PF02655">
    <property type="entry name" value="ATP-grasp_3"/>
    <property type="match status" value="1"/>
</dbReference>
<proteinExistence type="predicted"/>
<protein>
    <recommendedName>
        <fullName evidence="2">ATP-grasp domain-containing protein</fullName>
    </recommendedName>
</protein>
<dbReference type="Proteomes" id="UP001159405">
    <property type="component" value="Unassembled WGS sequence"/>
</dbReference>